<dbReference type="PROSITE" id="PS51918">
    <property type="entry name" value="RADICAL_SAM"/>
    <property type="match status" value="1"/>
</dbReference>
<dbReference type="SFLD" id="SFLDS00029">
    <property type="entry name" value="Radical_SAM"/>
    <property type="match status" value="1"/>
</dbReference>
<evidence type="ECO:0000256" key="4">
    <source>
        <dbReference type="ARBA" id="ARBA00023004"/>
    </source>
</evidence>
<comment type="cofactor">
    <cofactor evidence="1">
        <name>[4Fe-4S] cluster</name>
        <dbReference type="ChEBI" id="CHEBI:49883"/>
    </cofactor>
</comment>
<dbReference type="SMART" id="SM00729">
    <property type="entry name" value="Elp3"/>
    <property type="match status" value="1"/>
</dbReference>
<dbReference type="SFLD" id="SFLDG01082">
    <property type="entry name" value="B12-binding_domain_containing"/>
    <property type="match status" value="1"/>
</dbReference>
<dbReference type="SUPFAM" id="SSF102114">
    <property type="entry name" value="Radical SAM enzymes"/>
    <property type="match status" value="1"/>
</dbReference>
<dbReference type="RefSeq" id="WP_320002983.1">
    <property type="nucleotide sequence ID" value="NZ_JAUHJS010000002.1"/>
</dbReference>
<keyword evidence="2" id="KW-0949">S-adenosyl-L-methionine</keyword>
<keyword evidence="3" id="KW-0479">Metal-binding</keyword>
<proteinExistence type="predicted"/>
<dbReference type="Gene3D" id="3.20.20.70">
    <property type="entry name" value="Aldolase class I"/>
    <property type="match status" value="1"/>
</dbReference>
<dbReference type="InterPro" id="IPR006638">
    <property type="entry name" value="Elp3/MiaA/NifB-like_rSAM"/>
</dbReference>
<dbReference type="InterPro" id="IPR058240">
    <property type="entry name" value="rSAM_sf"/>
</dbReference>
<dbReference type="Proteomes" id="UP001168552">
    <property type="component" value="Unassembled WGS sequence"/>
</dbReference>
<sequence>MTELLLLTPPFTQLNTPYPATAYLKGFLRSKGLAAQQMDLGIETILGLFSKAGLRGIFALAAEKKRIKAGNIARIFALREAYISTIEETIAFLQGRNPSLARYICSENFLPQASRFEQAQDLDWAFGSMGLQDKAKHMATLYLEDLSDFIIATIDPHFGFSRYAERLGRSANSFDELHQHLQQAPGYIEEISLSILAQRITEHQPRMVGFAVPFPGNLFSAFRCAQWIKKHHPHIKTSMGGGFPNTELRSLSDPRVFEYFDFITLDDGELPLELLLQHVQNPESQEFKRTFLLENGAVVYKNNSARKDYKQQDVGTPDYSDLPLDRYISVIEVANPMHSLWSDGRWNKLTMAHGCYWGKCTFCDISLDYIKLYEPLTARLLVDRMEELIAQTGERGFHFVDEAAPPALMRELALEIIRRQLNVTWWTNIRFEKSFTRDLCQLLQASGCVAVSGGLEVASDRLLQIIQKGVTVEQVAQVTRHFSEAGIMVHAYLMYGYPTQTVQETVDSLEMVRQLFEAGVLQSGFWHQFALTAHSPVGLDPQAFGVLPQRKAVEFAENDLEFTDATGIDHTQFSFGLKKSLFNYMHGVGFDLPLQDWFEQRIPKTKIPRHYIQQCLQRGENPITKPNAKIVWLGNAPEILPSHQKKEAKPMLTLRFYDKREQVDLHVEAAQAEWLVDFLASIQIQQKNTLSFEQMQAHYEAQFPNFALFWYGKSISKLREIGLLAL</sequence>
<reference evidence="7" key="1">
    <citation type="submission" date="2023-06" db="EMBL/GenBank/DDBJ databases">
        <title>Cytophagales bacterium Strain LB-30, isolated from soil.</title>
        <authorList>
            <person name="Liu B."/>
        </authorList>
    </citation>
    <scope>NUCLEOTIDE SEQUENCE</scope>
    <source>
        <strain evidence="7">LB-30</strain>
    </source>
</reference>
<dbReference type="InterPro" id="IPR051198">
    <property type="entry name" value="BchE-like"/>
</dbReference>
<name>A0ABT8F2K8_9BACT</name>
<dbReference type="PANTHER" id="PTHR43409:SF7">
    <property type="entry name" value="BLL1977 PROTEIN"/>
    <property type="match status" value="1"/>
</dbReference>
<gene>
    <name evidence="7" type="ORF">QWY31_03020</name>
</gene>
<evidence type="ECO:0000313" key="8">
    <source>
        <dbReference type="Proteomes" id="UP001168552"/>
    </source>
</evidence>
<dbReference type="Pfam" id="PF04055">
    <property type="entry name" value="Radical_SAM"/>
    <property type="match status" value="1"/>
</dbReference>
<keyword evidence="8" id="KW-1185">Reference proteome</keyword>
<dbReference type="InterPro" id="IPR007197">
    <property type="entry name" value="rSAM"/>
</dbReference>
<dbReference type="PANTHER" id="PTHR43409">
    <property type="entry name" value="ANAEROBIC MAGNESIUM-PROTOPORPHYRIN IX MONOMETHYL ESTER CYCLASE-RELATED"/>
    <property type="match status" value="1"/>
</dbReference>
<evidence type="ECO:0000256" key="3">
    <source>
        <dbReference type="ARBA" id="ARBA00022723"/>
    </source>
</evidence>
<evidence type="ECO:0000256" key="1">
    <source>
        <dbReference type="ARBA" id="ARBA00001966"/>
    </source>
</evidence>
<accession>A0ABT8F2K8</accession>
<evidence type="ECO:0000259" key="6">
    <source>
        <dbReference type="PROSITE" id="PS51918"/>
    </source>
</evidence>
<evidence type="ECO:0000313" key="7">
    <source>
        <dbReference type="EMBL" id="MDN4164454.1"/>
    </source>
</evidence>
<protein>
    <submittedName>
        <fullName evidence="7">Radical SAM protein</fullName>
    </submittedName>
</protein>
<organism evidence="7 8">
    <name type="scientific">Shiella aurantiaca</name>
    <dbReference type="NCBI Taxonomy" id="3058365"/>
    <lineage>
        <taxon>Bacteria</taxon>
        <taxon>Pseudomonadati</taxon>
        <taxon>Bacteroidota</taxon>
        <taxon>Cytophagia</taxon>
        <taxon>Cytophagales</taxon>
        <taxon>Shiellaceae</taxon>
        <taxon>Shiella</taxon>
    </lineage>
</organism>
<evidence type="ECO:0000256" key="2">
    <source>
        <dbReference type="ARBA" id="ARBA00022691"/>
    </source>
</evidence>
<keyword evidence="4" id="KW-0408">Iron</keyword>
<feature type="domain" description="Radical SAM core" evidence="6">
    <location>
        <begin position="341"/>
        <end position="569"/>
    </location>
</feature>
<dbReference type="EMBL" id="JAUHJS010000002">
    <property type="protein sequence ID" value="MDN4164454.1"/>
    <property type="molecule type" value="Genomic_DNA"/>
</dbReference>
<keyword evidence="5" id="KW-0411">Iron-sulfur</keyword>
<comment type="caution">
    <text evidence="7">The sequence shown here is derived from an EMBL/GenBank/DDBJ whole genome shotgun (WGS) entry which is preliminary data.</text>
</comment>
<evidence type="ECO:0000256" key="5">
    <source>
        <dbReference type="ARBA" id="ARBA00023014"/>
    </source>
</evidence>
<dbReference type="InterPro" id="IPR013785">
    <property type="entry name" value="Aldolase_TIM"/>
</dbReference>